<keyword evidence="4" id="KW-0808">Transferase</keyword>
<feature type="transmembrane region" description="Helical" evidence="8">
    <location>
        <begin position="96"/>
        <end position="114"/>
    </location>
</feature>
<evidence type="ECO:0000256" key="6">
    <source>
        <dbReference type="ARBA" id="ARBA00022989"/>
    </source>
</evidence>
<dbReference type="PANTHER" id="PTHR33908:SF3">
    <property type="entry name" value="UNDECAPRENYL PHOSPHATE-ALPHA-4-AMINO-4-DEOXY-L-ARABINOSE ARABINOSYL TRANSFERASE"/>
    <property type="match status" value="1"/>
</dbReference>
<evidence type="ECO:0000313" key="10">
    <source>
        <dbReference type="Proteomes" id="UP000027190"/>
    </source>
</evidence>
<comment type="subcellular location">
    <subcellularLocation>
        <location evidence="1">Cell membrane</location>
        <topology evidence="1">Multi-pass membrane protein</topology>
    </subcellularLocation>
</comment>
<feature type="transmembrane region" description="Helical" evidence="8">
    <location>
        <begin position="357"/>
        <end position="374"/>
    </location>
</feature>
<dbReference type="GO" id="GO:0009103">
    <property type="term" value="P:lipopolysaccharide biosynthetic process"/>
    <property type="evidence" value="ECO:0007669"/>
    <property type="project" value="UniProtKB-ARBA"/>
</dbReference>
<dbReference type="InterPro" id="IPR050297">
    <property type="entry name" value="LipidA_mod_glycosyltrf_83"/>
</dbReference>
<gene>
    <name evidence="9" type="ORF">HY30_05005</name>
</gene>
<dbReference type="PANTHER" id="PTHR33908">
    <property type="entry name" value="MANNOSYLTRANSFERASE YKCB-RELATED"/>
    <property type="match status" value="1"/>
</dbReference>
<evidence type="ECO:0000313" key="9">
    <source>
        <dbReference type="EMBL" id="KCZ57534.1"/>
    </source>
</evidence>
<evidence type="ECO:0000256" key="2">
    <source>
        <dbReference type="ARBA" id="ARBA00022475"/>
    </source>
</evidence>
<feature type="transmembrane region" description="Helical" evidence="8">
    <location>
        <begin position="395"/>
        <end position="414"/>
    </location>
</feature>
<feature type="transmembrane region" description="Helical" evidence="8">
    <location>
        <begin position="121"/>
        <end position="141"/>
    </location>
</feature>
<dbReference type="GO" id="GO:0005886">
    <property type="term" value="C:plasma membrane"/>
    <property type="evidence" value="ECO:0007669"/>
    <property type="project" value="UniProtKB-SubCell"/>
</dbReference>
<feature type="transmembrane region" description="Helical" evidence="8">
    <location>
        <begin position="504"/>
        <end position="521"/>
    </location>
</feature>
<dbReference type="AlphaFoldDB" id="A0A062ULS0"/>
<keyword evidence="5 8" id="KW-0812">Transmembrane</keyword>
<reference evidence="9 10" key="1">
    <citation type="journal article" date="2014" name="Antonie Van Leeuwenhoek">
        <title>Hyphomonas beringensis sp. nov. and Hyphomonas chukchiensis sp. nov., isolated from surface seawater of the Bering Sea and Chukchi Sea.</title>
        <authorList>
            <person name="Li C."/>
            <person name="Lai Q."/>
            <person name="Li G."/>
            <person name="Dong C."/>
            <person name="Wang J."/>
            <person name="Liao Y."/>
            <person name="Shao Z."/>
        </authorList>
    </citation>
    <scope>NUCLEOTIDE SEQUENCE [LARGE SCALE GENOMIC DNA]</scope>
    <source>
        <strain evidence="9 10">BH-BN04-4</strain>
    </source>
</reference>
<keyword evidence="3" id="KW-0328">Glycosyltransferase</keyword>
<keyword evidence="10" id="KW-1185">Reference proteome</keyword>
<evidence type="ECO:0000256" key="7">
    <source>
        <dbReference type="ARBA" id="ARBA00023136"/>
    </source>
</evidence>
<feature type="transmembrane region" description="Helical" evidence="8">
    <location>
        <begin position="147"/>
        <end position="164"/>
    </location>
</feature>
<accession>A0A062ULS0</accession>
<protein>
    <submittedName>
        <fullName evidence="9">Uncharacterized protein</fullName>
    </submittedName>
</protein>
<dbReference type="STRING" id="1280947.HY30_05005"/>
<feature type="transmembrane region" description="Helical" evidence="8">
    <location>
        <begin position="451"/>
        <end position="476"/>
    </location>
</feature>
<evidence type="ECO:0000256" key="1">
    <source>
        <dbReference type="ARBA" id="ARBA00004651"/>
    </source>
</evidence>
<feature type="transmembrane region" description="Helical" evidence="8">
    <location>
        <begin position="12"/>
        <end position="30"/>
    </location>
</feature>
<feature type="transmembrane region" description="Helical" evidence="8">
    <location>
        <begin position="220"/>
        <end position="240"/>
    </location>
</feature>
<evidence type="ECO:0000256" key="8">
    <source>
        <dbReference type="SAM" id="Phobius"/>
    </source>
</evidence>
<feature type="transmembrane region" description="Helical" evidence="8">
    <location>
        <begin position="316"/>
        <end position="337"/>
    </location>
</feature>
<dbReference type="Proteomes" id="UP000027190">
    <property type="component" value="Unassembled WGS sequence"/>
</dbReference>
<dbReference type="eggNOG" id="COG1807">
    <property type="taxonomic scope" value="Bacteria"/>
</dbReference>
<keyword evidence="2" id="KW-1003">Cell membrane</keyword>
<feature type="transmembrane region" description="Helical" evidence="8">
    <location>
        <begin position="420"/>
        <end position="439"/>
    </location>
</feature>
<keyword evidence="6 8" id="KW-1133">Transmembrane helix</keyword>
<evidence type="ECO:0000256" key="3">
    <source>
        <dbReference type="ARBA" id="ARBA00022676"/>
    </source>
</evidence>
<organism evidence="9 10">
    <name type="scientific">Hyphomonas chukchiensis</name>
    <dbReference type="NCBI Taxonomy" id="1280947"/>
    <lineage>
        <taxon>Bacteria</taxon>
        <taxon>Pseudomonadati</taxon>
        <taxon>Pseudomonadota</taxon>
        <taxon>Alphaproteobacteria</taxon>
        <taxon>Hyphomonadales</taxon>
        <taxon>Hyphomonadaceae</taxon>
        <taxon>Hyphomonas</taxon>
    </lineage>
</organism>
<feature type="transmembrane region" description="Helical" evidence="8">
    <location>
        <begin position="176"/>
        <end position="200"/>
    </location>
</feature>
<comment type="caution">
    <text evidence="9">The sequence shown here is derived from an EMBL/GenBank/DDBJ whole genome shotgun (WGS) entry which is preliminary data.</text>
</comment>
<dbReference type="PATRIC" id="fig|1280947.3.peg.2185"/>
<keyword evidence="7 8" id="KW-0472">Membrane</keyword>
<dbReference type="GO" id="GO:0016763">
    <property type="term" value="F:pentosyltransferase activity"/>
    <property type="evidence" value="ECO:0007669"/>
    <property type="project" value="TreeGrafter"/>
</dbReference>
<feature type="transmembrane region" description="Helical" evidence="8">
    <location>
        <begin position="528"/>
        <end position="547"/>
    </location>
</feature>
<evidence type="ECO:0000256" key="5">
    <source>
        <dbReference type="ARBA" id="ARBA00022692"/>
    </source>
</evidence>
<sequence length="691" mass="75910">MTFLDRISTGWKAWVLLFVITFGAAAPGVFNLPALDRDESRFAQASKQMLESGDYIRLRYQDELRNKKPAGIHWLQAGSTALFTGAEAKQIWTYRVPSWLGAALGTLACFWCGIPLIGRRASFVGAALFGATLLLTSEAHISKTDGVLVFLTTLSIGALARLYMRNDQSKRMALLFWTAMGLVFLIKGPVGPMVAAYAGIGAWVWTKATVGKGGDWWKVLLWWPGPLSFVALVLPWFLWIQAATHGEFIKGAVGKDLKDKFTGASEGHGGWPFYHLTHLPAWFFPATLMLAPACVAAWHRLKPRNDLGWKWLRDSAAIAAVVFAFLTVLLFALPLLPHPEGTGLMAKTLGTLSTLKTLPAYPALLLAAFWYIAGRDDWKSRWPIGIDGLTDETRAIRFIVAWAALTFVFFELMPTLLSHYILPAYPAMGLLCGYVAVQLMDGVRMPVSRWISLTLFAIGAILLLAVSFPGVAVFYMEETAADFKTVAASQVLESWTAYRSFPLWLWWIGFALAGFAIIEFARRKDGVAILLAIAASITIGWHVRIFMLPSQVWLQPTETARAALEEVCGVPGDDADCNTVAPQRILALGYAEPSYILTMGTQNLHPPETPLDLPADKAAYPVVYLVNFEDRKAVPAIVDEVANLRAEAAKMKLCVTESEPHYALNYSNGDPVNFRAIRFDAGGCPGVASAE</sequence>
<dbReference type="RefSeq" id="WP_051615349.1">
    <property type="nucleotide sequence ID" value="NZ_AWFG01000030.1"/>
</dbReference>
<proteinExistence type="predicted"/>
<dbReference type="EMBL" id="AWFG01000030">
    <property type="protein sequence ID" value="KCZ57534.1"/>
    <property type="molecule type" value="Genomic_DNA"/>
</dbReference>
<evidence type="ECO:0000256" key="4">
    <source>
        <dbReference type="ARBA" id="ARBA00022679"/>
    </source>
</evidence>
<name>A0A062ULS0_9PROT</name>